<evidence type="ECO:0000313" key="4">
    <source>
        <dbReference type="Proteomes" id="UP001429580"/>
    </source>
</evidence>
<dbReference type="InterPro" id="IPR018637">
    <property type="entry name" value="DUF2059"/>
</dbReference>
<evidence type="ECO:0000256" key="1">
    <source>
        <dbReference type="SAM" id="SignalP"/>
    </source>
</evidence>
<organism evidence="3 4">
    <name type="scientific">Pseudochelatococcus lubricantis</name>
    <dbReference type="NCBI Taxonomy" id="1538102"/>
    <lineage>
        <taxon>Bacteria</taxon>
        <taxon>Pseudomonadati</taxon>
        <taxon>Pseudomonadota</taxon>
        <taxon>Alphaproteobacteria</taxon>
        <taxon>Hyphomicrobiales</taxon>
        <taxon>Chelatococcaceae</taxon>
        <taxon>Pseudochelatococcus</taxon>
    </lineage>
</organism>
<reference evidence="3 4" key="1">
    <citation type="submission" date="2020-03" db="EMBL/GenBank/DDBJ databases">
        <title>Genomic Encyclopedia of Type Strains, Phase IV (KMG-IV): sequencing the most valuable type-strain genomes for metagenomic binning, comparative biology and taxonomic classification.</title>
        <authorList>
            <person name="Goeker M."/>
        </authorList>
    </citation>
    <scope>NUCLEOTIDE SEQUENCE [LARGE SCALE GENOMIC DNA]</scope>
    <source>
        <strain evidence="3 4">DSM 103870</strain>
    </source>
</reference>
<evidence type="ECO:0000313" key="3">
    <source>
        <dbReference type="EMBL" id="NIJ56504.1"/>
    </source>
</evidence>
<sequence length="189" mass="20558">MKSPVFNRLSARHLFLGAVASCALAAGVAASALPARAQQQQPATSLPSSPALSQSHVDVARDVVILSGIARTFDGMLPTFADQVRQTYITRPEISADLNAVLEQLKPELEARKQDILTASARILANRINEQNLTEIRAFFQSTAGQQYVATQPLVLEDLFGAMNTWVGDVSAFIVSRAREEMRKKGHDI</sequence>
<feature type="domain" description="DUF2059" evidence="2">
    <location>
        <begin position="116"/>
        <end position="170"/>
    </location>
</feature>
<keyword evidence="4" id="KW-1185">Reference proteome</keyword>
<comment type="caution">
    <text evidence="3">The sequence shown here is derived from an EMBL/GenBank/DDBJ whole genome shotgun (WGS) entry which is preliminary data.</text>
</comment>
<protein>
    <recommendedName>
        <fullName evidence="2">DUF2059 domain-containing protein</fullName>
    </recommendedName>
</protein>
<evidence type="ECO:0000259" key="2">
    <source>
        <dbReference type="Pfam" id="PF09832"/>
    </source>
</evidence>
<dbReference type="EMBL" id="JAASQI010000001">
    <property type="protein sequence ID" value="NIJ56504.1"/>
    <property type="molecule type" value="Genomic_DNA"/>
</dbReference>
<proteinExistence type="predicted"/>
<gene>
    <name evidence="3" type="ORF">FHS82_000317</name>
</gene>
<accession>A0ABX0UW65</accession>
<dbReference type="Proteomes" id="UP001429580">
    <property type="component" value="Unassembled WGS sequence"/>
</dbReference>
<feature type="signal peptide" evidence="1">
    <location>
        <begin position="1"/>
        <end position="25"/>
    </location>
</feature>
<keyword evidence="1" id="KW-0732">Signal</keyword>
<feature type="chain" id="PRO_5046560961" description="DUF2059 domain-containing protein" evidence="1">
    <location>
        <begin position="26"/>
        <end position="189"/>
    </location>
</feature>
<dbReference type="Pfam" id="PF09832">
    <property type="entry name" value="DUF2059"/>
    <property type="match status" value="1"/>
</dbReference>
<name>A0ABX0UW65_9HYPH</name>
<dbReference type="RefSeq" id="WP_166948044.1">
    <property type="nucleotide sequence ID" value="NZ_JAASQI010000001.1"/>
</dbReference>